<proteinExistence type="predicted"/>
<dbReference type="EMBL" id="FMYP01000002">
    <property type="protein sequence ID" value="SDB83229.1"/>
    <property type="molecule type" value="Genomic_DNA"/>
</dbReference>
<accession>A0A1G6GMR5</accession>
<evidence type="ECO:0000259" key="1">
    <source>
        <dbReference type="Pfam" id="PF09359"/>
    </source>
</evidence>
<dbReference type="RefSeq" id="WP_092434426.1">
    <property type="nucleotide sequence ID" value="NZ_FMYP01000002.1"/>
</dbReference>
<dbReference type="STRING" id="1640674.SAMN05216323_100268"/>
<dbReference type="AlphaFoldDB" id="A0A1G6GMR5"/>
<evidence type="ECO:0000313" key="3">
    <source>
        <dbReference type="Proteomes" id="UP000199452"/>
    </source>
</evidence>
<dbReference type="Proteomes" id="UP000199452">
    <property type="component" value="Unassembled WGS sequence"/>
</dbReference>
<gene>
    <name evidence="2" type="ORF">SAMN05216323_100268</name>
</gene>
<keyword evidence="3" id="KW-1185">Reference proteome</keyword>
<dbReference type="GO" id="GO:0006799">
    <property type="term" value="P:polyphosphate biosynthetic process"/>
    <property type="evidence" value="ECO:0007669"/>
    <property type="project" value="UniProtKB-ARBA"/>
</dbReference>
<dbReference type="SUPFAM" id="SSF55154">
    <property type="entry name" value="CYTH-like phosphatases"/>
    <property type="match status" value="1"/>
</dbReference>
<dbReference type="InterPro" id="IPR033469">
    <property type="entry name" value="CYTH-like_dom_sf"/>
</dbReference>
<organism evidence="2 3">
    <name type="scientific">Williamwhitmania taraxaci</name>
    <dbReference type="NCBI Taxonomy" id="1640674"/>
    <lineage>
        <taxon>Bacteria</taxon>
        <taxon>Pseudomonadati</taxon>
        <taxon>Bacteroidota</taxon>
        <taxon>Bacteroidia</taxon>
        <taxon>Bacteroidales</taxon>
        <taxon>Williamwhitmaniaceae</taxon>
        <taxon>Williamwhitmania</taxon>
    </lineage>
</organism>
<dbReference type="Pfam" id="PF09359">
    <property type="entry name" value="VTC"/>
    <property type="match status" value="1"/>
</dbReference>
<sequence length="254" mass="29554">MIPLEEKLHCLNPVRLSEIDNLKLLNRVDKKYLLTETEFVQLSERVAKMGYNVLTINSNILQAYETTYYDTPNLQFYLDHHNKRLNRVKIRIRKYNTTGDIFLEIKKRVNKGGETQKKRMLLEECNIGGDKQNRFITKHSGLLGIQLQPVAKTNFERATLTSEQFMERITIDFNLTVIVQDLSFSFKDLIILEVKRAKDSGNNGISNYLKEKHIHPISFSKYCLAVAMFHPTIKHNAFKPLLQKLKTNFHGNIA</sequence>
<evidence type="ECO:0000313" key="2">
    <source>
        <dbReference type="EMBL" id="SDB83229.1"/>
    </source>
</evidence>
<dbReference type="CDD" id="cd07750">
    <property type="entry name" value="PolyPPase_VTC_like"/>
    <property type="match status" value="1"/>
</dbReference>
<dbReference type="InterPro" id="IPR042267">
    <property type="entry name" value="VTC_sf"/>
</dbReference>
<feature type="domain" description="VTC" evidence="1">
    <location>
        <begin position="26"/>
        <end position="230"/>
    </location>
</feature>
<dbReference type="InterPro" id="IPR018966">
    <property type="entry name" value="VTC_domain"/>
</dbReference>
<protein>
    <submittedName>
        <fullName evidence="2">VTC domain-containing protein</fullName>
    </submittedName>
</protein>
<name>A0A1G6GMR5_9BACT</name>
<dbReference type="Gene3D" id="3.20.100.30">
    <property type="entry name" value="VTC, catalytic tunnel domain"/>
    <property type="match status" value="1"/>
</dbReference>
<reference evidence="2 3" key="1">
    <citation type="submission" date="2016-09" db="EMBL/GenBank/DDBJ databases">
        <authorList>
            <person name="Capua I."/>
            <person name="De Benedictis P."/>
            <person name="Joannis T."/>
            <person name="Lombin L.H."/>
            <person name="Cattoli G."/>
        </authorList>
    </citation>
    <scope>NUCLEOTIDE SEQUENCE [LARGE SCALE GENOMIC DNA]</scope>
    <source>
        <strain evidence="2 3">A7P-90m</strain>
    </source>
</reference>
<dbReference type="OrthoDB" id="148766at2"/>